<dbReference type="Proteomes" id="UP001152749">
    <property type="component" value="Chromosome"/>
</dbReference>
<reference evidence="2" key="1">
    <citation type="submission" date="2022-09" db="EMBL/GenBank/DDBJ databases">
        <authorList>
            <person name="Duchaud E."/>
        </authorList>
    </citation>
    <scope>NUCLEOTIDE SEQUENCE</scope>
    <source>
        <strain evidence="2">TRV642</strain>
    </source>
</reference>
<feature type="chain" id="PRO_5040795654" description="SprT-like domain-containing protein" evidence="1">
    <location>
        <begin position="22"/>
        <end position="658"/>
    </location>
</feature>
<dbReference type="EMBL" id="OX336425">
    <property type="protein sequence ID" value="CAI2766031.1"/>
    <property type="molecule type" value="Genomic_DNA"/>
</dbReference>
<evidence type="ECO:0000256" key="1">
    <source>
        <dbReference type="SAM" id="SignalP"/>
    </source>
</evidence>
<evidence type="ECO:0000313" key="2">
    <source>
        <dbReference type="EMBL" id="CAI2766031.1"/>
    </source>
</evidence>
<proteinExistence type="predicted"/>
<feature type="signal peptide" evidence="1">
    <location>
        <begin position="1"/>
        <end position="21"/>
    </location>
</feature>
<sequence length="658" mass="74563">MKKIKLINLILLTFVSFSFYNCNKEPFEDTSEQAKNSEFLSNIKQENTTLDEVKKDLYLNPILSNASKKIRIHGVTSKNINLESLNLSNQVKKYTLDDYTSYTIPIINEFGNSYIFQNLVIEKDILRDAVYLVTYYPDENYKESIKKNLVNINDNIDYTGSKKIEFLYYKRKVNIEEKIVTTKTAKSSSETFPDDDIDEPYTVCVETYRPVNCSAGGNHSPGQPCSGTGSQRAGWIVSESCTSIFPQIPNDPGPGPGCTGCTTPVSGTTGAGAYFPPDSQNPNWIPQYICVAMERGNCTKVIPYTPILTTQMTDPYFNYINVFDRNKFDLFNRFENQDIRTVIDEYLDNHKNYMGSYDIETINLVNNVFDAAIANRAPGSFEGSLTDVWASLRSPVNVDRTSIDNNTTEGKKFNSIYNALTQSTSFQKLFVDLFENSDRFNVKFEILDHVYSGNNPANGEVNGNTELIAGTNDVLIKINKQIILPGMTKSQSKLLIAKTIMHECIHAYLDIKLKNSGAGVSIPNINNKDLSELINSQYNGFNGNQDQHNFIYNHMLPTMRTILADMKIFLVSEGESNYLEGLVLHPVSPTQDVNFDWNDFYQNISLLGLQNCSFFQNEIGIIRENQTTGDFNILSTVDPIKMYYFNQYRTYANYLSKN</sequence>
<dbReference type="RefSeq" id="WP_263362294.1">
    <property type="nucleotide sequence ID" value="NZ_OX336425.1"/>
</dbReference>
<organism evidence="2 3">
    <name type="scientific">Flavobacterium collinsii</name>
    <dbReference type="NCBI Taxonomy" id="1114861"/>
    <lineage>
        <taxon>Bacteria</taxon>
        <taxon>Pseudomonadati</taxon>
        <taxon>Bacteroidota</taxon>
        <taxon>Flavobacteriia</taxon>
        <taxon>Flavobacteriales</taxon>
        <taxon>Flavobacteriaceae</taxon>
        <taxon>Flavobacterium</taxon>
    </lineage>
</organism>
<gene>
    <name evidence="2" type="ORF">TRV642_1009</name>
</gene>
<protein>
    <recommendedName>
        <fullName evidence="4">SprT-like domain-containing protein</fullName>
    </recommendedName>
</protein>
<evidence type="ECO:0008006" key="4">
    <source>
        <dbReference type="Google" id="ProtNLM"/>
    </source>
</evidence>
<name>A0A9W4TFX7_9FLAO</name>
<accession>A0A9W4TFX7</accession>
<keyword evidence="1" id="KW-0732">Signal</keyword>
<dbReference type="AlphaFoldDB" id="A0A9W4TFX7"/>
<dbReference type="KEGG" id="fcs:TRV642_1009"/>
<evidence type="ECO:0000313" key="3">
    <source>
        <dbReference type="Proteomes" id="UP001152749"/>
    </source>
</evidence>